<evidence type="ECO:0000313" key="2">
    <source>
        <dbReference type="Proteomes" id="UP000023152"/>
    </source>
</evidence>
<organism evidence="1 2">
    <name type="scientific">Reticulomyxa filosa</name>
    <dbReference type="NCBI Taxonomy" id="46433"/>
    <lineage>
        <taxon>Eukaryota</taxon>
        <taxon>Sar</taxon>
        <taxon>Rhizaria</taxon>
        <taxon>Retaria</taxon>
        <taxon>Foraminifera</taxon>
        <taxon>Monothalamids</taxon>
        <taxon>Reticulomyxidae</taxon>
        <taxon>Reticulomyxa</taxon>
    </lineage>
</organism>
<evidence type="ECO:0000313" key="1">
    <source>
        <dbReference type="EMBL" id="ETN98255.1"/>
    </source>
</evidence>
<dbReference type="Proteomes" id="UP000023152">
    <property type="component" value="Unassembled WGS sequence"/>
</dbReference>
<dbReference type="AlphaFoldDB" id="X6LA62"/>
<accession>X6LA62</accession>
<keyword evidence="2" id="KW-1185">Reference proteome</keyword>
<sequence>MNKRKMNETLEELVRTDSNSLDEPGLLFERLARAVRACRRYNITSPLTKKVRKLFAQYVESRIDPETKRLLEEAISEKDINKLKAVCEIIERNGQMYVGVENERSHTRNYTRI</sequence>
<proteinExistence type="predicted"/>
<dbReference type="EMBL" id="ASPP01047233">
    <property type="protein sequence ID" value="ETN98255.1"/>
    <property type="molecule type" value="Genomic_DNA"/>
</dbReference>
<name>X6LA62_RETFI</name>
<comment type="caution">
    <text evidence="1">The sequence shown here is derived from an EMBL/GenBank/DDBJ whole genome shotgun (WGS) entry which is preliminary data.</text>
</comment>
<gene>
    <name evidence="1" type="ORF">RFI_39255</name>
</gene>
<protein>
    <submittedName>
        <fullName evidence="1">Transcriptional regulator</fullName>
    </submittedName>
</protein>
<reference evidence="1 2" key="1">
    <citation type="journal article" date="2013" name="Curr. Biol.">
        <title>The Genome of the Foraminiferan Reticulomyxa filosa.</title>
        <authorList>
            <person name="Glockner G."/>
            <person name="Hulsmann N."/>
            <person name="Schleicher M."/>
            <person name="Noegel A.A."/>
            <person name="Eichinger L."/>
            <person name="Gallinger C."/>
            <person name="Pawlowski J."/>
            <person name="Sierra R."/>
            <person name="Euteneuer U."/>
            <person name="Pillet L."/>
            <person name="Moustafa A."/>
            <person name="Platzer M."/>
            <person name="Groth M."/>
            <person name="Szafranski K."/>
            <person name="Schliwa M."/>
        </authorList>
    </citation>
    <scope>NUCLEOTIDE SEQUENCE [LARGE SCALE GENOMIC DNA]</scope>
</reference>